<evidence type="ECO:0000256" key="2">
    <source>
        <dbReference type="ARBA" id="ARBA00022729"/>
    </source>
</evidence>
<dbReference type="AlphaFoldDB" id="A0AAW0UDB0"/>
<gene>
    <name evidence="5" type="ORF">O3P69_005048</name>
</gene>
<dbReference type="Proteomes" id="UP001487740">
    <property type="component" value="Unassembled WGS sequence"/>
</dbReference>
<protein>
    <submittedName>
        <fullName evidence="5">Uncharacterized protein</fullName>
    </submittedName>
</protein>
<proteinExistence type="predicted"/>
<accession>A0AAW0UDB0</accession>
<evidence type="ECO:0000313" key="6">
    <source>
        <dbReference type="Proteomes" id="UP001487740"/>
    </source>
</evidence>
<evidence type="ECO:0000256" key="1">
    <source>
        <dbReference type="ARBA" id="ARBA00022614"/>
    </source>
</evidence>
<evidence type="ECO:0000313" key="5">
    <source>
        <dbReference type="EMBL" id="KAK8396810.1"/>
    </source>
</evidence>
<organism evidence="5 6">
    <name type="scientific">Scylla paramamosain</name>
    <name type="common">Mud crab</name>
    <dbReference type="NCBI Taxonomy" id="85552"/>
    <lineage>
        <taxon>Eukaryota</taxon>
        <taxon>Metazoa</taxon>
        <taxon>Ecdysozoa</taxon>
        <taxon>Arthropoda</taxon>
        <taxon>Crustacea</taxon>
        <taxon>Multicrustacea</taxon>
        <taxon>Malacostraca</taxon>
        <taxon>Eumalacostraca</taxon>
        <taxon>Eucarida</taxon>
        <taxon>Decapoda</taxon>
        <taxon>Pleocyemata</taxon>
        <taxon>Brachyura</taxon>
        <taxon>Eubrachyura</taxon>
        <taxon>Portunoidea</taxon>
        <taxon>Portunidae</taxon>
        <taxon>Portuninae</taxon>
        <taxon>Scylla</taxon>
    </lineage>
</organism>
<keyword evidence="1" id="KW-0433">Leucine-rich repeat</keyword>
<keyword evidence="6" id="KW-1185">Reference proteome</keyword>
<feature type="compositionally biased region" description="Polar residues" evidence="4">
    <location>
        <begin position="402"/>
        <end position="414"/>
    </location>
</feature>
<reference evidence="5 6" key="1">
    <citation type="submission" date="2023-03" db="EMBL/GenBank/DDBJ databases">
        <title>High-quality genome of Scylla paramamosain provides insights in environmental adaptation.</title>
        <authorList>
            <person name="Zhang L."/>
        </authorList>
    </citation>
    <scope>NUCLEOTIDE SEQUENCE [LARGE SCALE GENOMIC DNA]</scope>
    <source>
        <strain evidence="5">LZ_2023a</strain>
        <tissue evidence="5">Muscle</tissue>
    </source>
</reference>
<dbReference type="InterPro" id="IPR032675">
    <property type="entry name" value="LRR_dom_sf"/>
</dbReference>
<evidence type="ECO:0000256" key="3">
    <source>
        <dbReference type="ARBA" id="ARBA00022737"/>
    </source>
</evidence>
<evidence type="ECO:0000256" key="4">
    <source>
        <dbReference type="SAM" id="MobiDB-lite"/>
    </source>
</evidence>
<dbReference type="PANTHER" id="PTHR24366">
    <property type="entry name" value="IG(IMMUNOGLOBULIN) AND LRR(LEUCINE RICH REPEAT) DOMAINS"/>
    <property type="match status" value="1"/>
</dbReference>
<name>A0AAW0UDB0_SCYPA</name>
<feature type="region of interest" description="Disordered" evidence="4">
    <location>
        <begin position="326"/>
        <end position="414"/>
    </location>
</feature>
<dbReference type="PANTHER" id="PTHR24366:SF161">
    <property type="entry name" value="TIR DOMAIN-CONTAINING PROTEIN"/>
    <property type="match status" value="1"/>
</dbReference>
<dbReference type="InterPro" id="IPR001611">
    <property type="entry name" value="Leu-rich_rpt"/>
</dbReference>
<sequence>MSLAPRALARLASLTSLVVDNQDEGGPFLASKGGLQGLGGLASFRLSHARLGGLDHTLFHQDVRHNLIKVFLTHNGLARIEPHALCGMPRLSDLDLSCNKLGVASLDFLQCTPSLYLLNLSRNALQELPLASLTHSPTLHTLDLSHNNLSSAAALVAALNATASLRQVFLAGNPWRCNRTALLQLHGLRAARLQVSDWRFLACRRGEERLLVQEWLFPHAGGGVRAWHVILGVTGVAGGLCCLLGVRGRLRRLPPVPWLWPRKVLPYDVGRLAPDSPPGKLPKPPTCMSVLAVPEEVVPPPKDGPLKGLVNGISEALIDKVLSELPRPAPRGEEDGAPETSYVSYKSRLDPEERRPAGHPRRQQEQQVLSAPGRPLPGDAGEGSAAVTQERDDEDVSDENLPLTTSAGVATSPTETQTISVAGLRGVRQYTVASWLTLEAPQSSSRPLPEPPAPRDLLAAKIQQRDASATFTLTRPPPHCPGVTEEHPHRSPSRQQERPPPPASPQGQPFTSRGRE</sequence>
<comment type="caution">
    <text evidence="5">The sequence shown here is derived from an EMBL/GenBank/DDBJ whole genome shotgun (WGS) entry which is preliminary data.</text>
</comment>
<dbReference type="PROSITE" id="PS51450">
    <property type="entry name" value="LRR"/>
    <property type="match status" value="1"/>
</dbReference>
<dbReference type="EMBL" id="JARAKH010000015">
    <property type="protein sequence ID" value="KAK8396810.1"/>
    <property type="molecule type" value="Genomic_DNA"/>
</dbReference>
<dbReference type="Pfam" id="PF13855">
    <property type="entry name" value="LRR_8"/>
    <property type="match status" value="1"/>
</dbReference>
<dbReference type="Gene3D" id="3.80.10.10">
    <property type="entry name" value="Ribonuclease Inhibitor"/>
    <property type="match status" value="1"/>
</dbReference>
<feature type="region of interest" description="Disordered" evidence="4">
    <location>
        <begin position="438"/>
        <end position="516"/>
    </location>
</feature>
<feature type="compositionally biased region" description="Basic and acidic residues" evidence="4">
    <location>
        <begin position="347"/>
        <end position="356"/>
    </location>
</feature>
<keyword evidence="3" id="KW-0677">Repeat</keyword>
<dbReference type="SUPFAM" id="SSF52058">
    <property type="entry name" value="L domain-like"/>
    <property type="match status" value="1"/>
</dbReference>
<keyword evidence="2" id="KW-0732">Signal</keyword>